<evidence type="ECO:0000259" key="8">
    <source>
        <dbReference type="Pfam" id="PF14322"/>
    </source>
</evidence>
<evidence type="ECO:0000256" key="4">
    <source>
        <dbReference type="ARBA" id="ARBA00023136"/>
    </source>
</evidence>
<dbReference type="InterPro" id="IPR012944">
    <property type="entry name" value="SusD_RagB_dom"/>
</dbReference>
<evidence type="ECO:0000256" key="2">
    <source>
        <dbReference type="ARBA" id="ARBA00006275"/>
    </source>
</evidence>
<keyword evidence="5" id="KW-0998">Cell outer membrane</keyword>
<name>A0A1M5LRK4_9BACT</name>
<proteinExistence type="inferred from homology"/>
<reference evidence="9 10" key="1">
    <citation type="submission" date="2016-11" db="EMBL/GenBank/DDBJ databases">
        <authorList>
            <person name="Jaros S."/>
            <person name="Januszkiewicz K."/>
            <person name="Wedrychowicz H."/>
        </authorList>
    </citation>
    <scope>NUCLEOTIDE SEQUENCE [LARGE SCALE GENOMIC DNA]</scope>
    <source>
        <strain evidence="9 10">DSM 24574</strain>
    </source>
</reference>
<dbReference type="EMBL" id="FQWQ01000001">
    <property type="protein sequence ID" value="SHG66993.1"/>
    <property type="molecule type" value="Genomic_DNA"/>
</dbReference>
<dbReference type="Proteomes" id="UP000184212">
    <property type="component" value="Unassembled WGS sequence"/>
</dbReference>
<feature type="signal peptide" evidence="6">
    <location>
        <begin position="1"/>
        <end position="22"/>
    </location>
</feature>
<accession>A0A1M5LRK4</accession>
<protein>
    <submittedName>
        <fullName evidence="9">Starch-binding associating with outer membrane</fullName>
    </submittedName>
</protein>
<comment type="similarity">
    <text evidence="2">Belongs to the SusD family.</text>
</comment>
<feature type="domain" description="RagB/SusD" evidence="7">
    <location>
        <begin position="276"/>
        <end position="612"/>
    </location>
</feature>
<dbReference type="STRING" id="947013.SAMN04488109_1329"/>
<evidence type="ECO:0000259" key="7">
    <source>
        <dbReference type="Pfam" id="PF07980"/>
    </source>
</evidence>
<dbReference type="InterPro" id="IPR033985">
    <property type="entry name" value="SusD-like_N"/>
</dbReference>
<keyword evidence="10" id="KW-1185">Reference proteome</keyword>
<dbReference type="SUPFAM" id="SSF48452">
    <property type="entry name" value="TPR-like"/>
    <property type="match status" value="1"/>
</dbReference>
<evidence type="ECO:0000256" key="3">
    <source>
        <dbReference type="ARBA" id="ARBA00022729"/>
    </source>
</evidence>
<organism evidence="9 10">
    <name type="scientific">Chryseolinea serpens</name>
    <dbReference type="NCBI Taxonomy" id="947013"/>
    <lineage>
        <taxon>Bacteria</taxon>
        <taxon>Pseudomonadati</taxon>
        <taxon>Bacteroidota</taxon>
        <taxon>Cytophagia</taxon>
        <taxon>Cytophagales</taxon>
        <taxon>Fulvivirgaceae</taxon>
        <taxon>Chryseolinea</taxon>
    </lineage>
</organism>
<dbReference type="Gene3D" id="1.25.40.390">
    <property type="match status" value="1"/>
</dbReference>
<sequence>MKNTLKTRALASVLLAVLLLYACKDSFLEVKPTGTLNEDLLATPQGIEASLIAVYSQVNGRGNRMASPSNWVWGSIRGGENNKGTDPGDYSDINPIQRFEAQATQGVISDKYNGLYEGVARANATMRILAKTDANGSAAIEAKKVLVEAQVRFLRAHFYFELKRGFNNTPYVDETVDYQKGIELVGNDKDLYPMIEADMQFAIDNLPETWTELGRVNVWAAKAYMAKILLYEKKFDAAKALFDDVIANGKTTKGDAYKLQAKFSDVFRAANDNNSESVWAYQSAANTGSVNNANPEFDLNWPYNTGADGPGNCCSFFQPTFEMGNSFRTENGLPLKAHAYNTGANQLITDMGLESKDAFTTDPGPVDPRLDHTLGRRYVQYLDWKPFPGKAWIRNQPNAGPYQTKKYVYYKTDKGSLQDNSSWTPGYTAINVNIIRFADVLLMAAEAEVEAAGGSLTKAMDYVNMIRARAQNPSDFVKGVVTGFTPLAAGGNDYEKPIMDYTQDATLYEVDLYTAADFGTAADAREAIRFERKLELSGEGHRFFDLVRWSTGTTPNYAADEINAYLTYESPKIPSGAFSGAKYTAGQDEFLPIPQAQIDIQTPDVLKQNPGY</sequence>
<dbReference type="RefSeq" id="WP_073132117.1">
    <property type="nucleotide sequence ID" value="NZ_FQWQ01000001.1"/>
</dbReference>
<evidence type="ECO:0000313" key="10">
    <source>
        <dbReference type="Proteomes" id="UP000184212"/>
    </source>
</evidence>
<evidence type="ECO:0000313" key="9">
    <source>
        <dbReference type="EMBL" id="SHG66993.1"/>
    </source>
</evidence>
<dbReference type="OrthoDB" id="9792139at2"/>
<keyword evidence="3 6" id="KW-0732">Signal</keyword>
<dbReference type="InterPro" id="IPR011990">
    <property type="entry name" value="TPR-like_helical_dom_sf"/>
</dbReference>
<dbReference type="GO" id="GO:0009279">
    <property type="term" value="C:cell outer membrane"/>
    <property type="evidence" value="ECO:0007669"/>
    <property type="project" value="UniProtKB-SubCell"/>
</dbReference>
<dbReference type="PROSITE" id="PS51257">
    <property type="entry name" value="PROKAR_LIPOPROTEIN"/>
    <property type="match status" value="1"/>
</dbReference>
<evidence type="ECO:0000256" key="1">
    <source>
        <dbReference type="ARBA" id="ARBA00004442"/>
    </source>
</evidence>
<comment type="subcellular location">
    <subcellularLocation>
        <location evidence="1">Cell outer membrane</location>
    </subcellularLocation>
</comment>
<gene>
    <name evidence="9" type="ORF">SAMN04488109_1329</name>
</gene>
<keyword evidence="4" id="KW-0472">Membrane</keyword>
<dbReference type="Pfam" id="PF14322">
    <property type="entry name" value="SusD-like_3"/>
    <property type="match status" value="1"/>
</dbReference>
<evidence type="ECO:0000256" key="6">
    <source>
        <dbReference type="SAM" id="SignalP"/>
    </source>
</evidence>
<feature type="domain" description="SusD-like N-terminal" evidence="8">
    <location>
        <begin position="102"/>
        <end position="230"/>
    </location>
</feature>
<dbReference type="Pfam" id="PF07980">
    <property type="entry name" value="SusD_RagB"/>
    <property type="match status" value="1"/>
</dbReference>
<feature type="chain" id="PRO_5013336513" evidence="6">
    <location>
        <begin position="23"/>
        <end position="612"/>
    </location>
</feature>
<evidence type="ECO:0000256" key="5">
    <source>
        <dbReference type="ARBA" id="ARBA00023237"/>
    </source>
</evidence>
<dbReference type="AlphaFoldDB" id="A0A1M5LRK4"/>